<dbReference type="InterPro" id="IPR012340">
    <property type="entry name" value="NA-bd_OB-fold"/>
</dbReference>
<evidence type="ECO:0008006" key="2">
    <source>
        <dbReference type="Google" id="ProtNLM"/>
    </source>
</evidence>
<accession>A0A382N1G6</accession>
<organism evidence="1">
    <name type="scientific">marine metagenome</name>
    <dbReference type="NCBI Taxonomy" id="408172"/>
    <lineage>
        <taxon>unclassified sequences</taxon>
        <taxon>metagenomes</taxon>
        <taxon>ecological metagenomes</taxon>
    </lineage>
</organism>
<proteinExistence type="predicted"/>
<gene>
    <name evidence="1" type="ORF">METZ01_LOCUS307833</name>
</gene>
<dbReference type="Pfam" id="PF10991">
    <property type="entry name" value="Enc34_ssDNA-bd"/>
    <property type="match status" value="1"/>
</dbReference>
<name>A0A382N1G6_9ZZZZ</name>
<evidence type="ECO:0000313" key="1">
    <source>
        <dbReference type="EMBL" id="SVC54979.1"/>
    </source>
</evidence>
<reference evidence="1" key="1">
    <citation type="submission" date="2018-05" db="EMBL/GenBank/DDBJ databases">
        <authorList>
            <person name="Lanie J.A."/>
            <person name="Ng W.-L."/>
            <person name="Kazmierczak K.M."/>
            <person name="Andrzejewski T.M."/>
            <person name="Davidsen T.M."/>
            <person name="Wayne K.J."/>
            <person name="Tettelin H."/>
            <person name="Glass J.I."/>
            <person name="Rusch D."/>
            <person name="Podicherti R."/>
            <person name="Tsui H.-C.T."/>
            <person name="Winkler M.E."/>
        </authorList>
    </citation>
    <scope>NUCLEOTIDE SEQUENCE</scope>
</reference>
<dbReference type="Gene3D" id="2.40.50.140">
    <property type="entry name" value="Nucleic acid-binding proteins"/>
    <property type="match status" value="1"/>
</dbReference>
<dbReference type="EMBL" id="UINC01097349">
    <property type="protein sequence ID" value="SVC54979.1"/>
    <property type="molecule type" value="Genomic_DNA"/>
</dbReference>
<dbReference type="AlphaFoldDB" id="A0A382N1G6"/>
<sequence length="171" mass="18897">MANAANVYYETPKFICKFPNLEETEKFQEQDTGSYSVTMCFSKEEVDAVEIEKKIMEAASNDPKVSKAKGWHNPLKDGDETGKDWSMGCWVLKAKTKFEVKAVDAAGASKNVDEIIWDNSTCRAHVVFRPYVAGGNMGVTCSLRDIQYIEGNGSMGGSSVPTYTPLEDVPF</sequence>
<dbReference type="SUPFAM" id="SSF50249">
    <property type="entry name" value="Nucleic acid-binding proteins"/>
    <property type="match status" value="1"/>
</dbReference>
<protein>
    <recommendedName>
        <fullName evidence="2">DUF2815 domain-containing protein</fullName>
    </recommendedName>
</protein>
<dbReference type="InterPro" id="IPR022595">
    <property type="entry name" value="Enc34_ssDNA-bd"/>
</dbReference>